<sequence length="364" mass="40633">MLKLFNSSKDKTNNAIAKAVKSLTQHGISETEQENFIAFLQSEDNRSLYHTNPRLIADRLKLSERDTLKLLVASLKEGIVTLNWDIQCPVCQGVDFAATQLCDLRTLHVCPVCFHKHESDADRQVRVTFSIDERLRSLPKEADDPAFRNHVDAQYGVVSGHRLLTLQMFRELFPRETIPPNESLLIRQVTILFTDLAGSTALYSQQGDSQAYSLVNQHFNLLFEIVDQHNGAVIKTIGDAIMATFTSPDDGLKAAIAMQARMQSFNQSIQSSEHQLILKIGVHAGPCISVNLNDRNDYFGTTVNTAARVQGLSQGNDIVFTASLRNQAQAIESIKHYISEQSSVNLKGLSEPIVVFRMKANHKI</sequence>
<dbReference type="AlphaFoldDB" id="A0A2W4XVP9"/>
<dbReference type="GO" id="GO:0004016">
    <property type="term" value="F:adenylate cyclase activity"/>
    <property type="evidence" value="ECO:0007669"/>
    <property type="project" value="UniProtKB-ARBA"/>
</dbReference>
<dbReference type="PANTHER" id="PTHR43081">
    <property type="entry name" value="ADENYLATE CYCLASE, TERMINAL-DIFFERENTIATION SPECIFIC-RELATED"/>
    <property type="match status" value="1"/>
</dbReference>
<evidence type="ECO:0000259" key="2">
    <source>
        <dbReference type="PROSITE" id="PS50125"/>
    </source>
</evidence>
<dbReference type="Gene3D" id="3.30.70.1230">
    <property type="entry name" value="Nucleotide cyclase"/>
    <property type="match status" value="1"/>
</dbReference>
<dbReference type="SUPFAM" id="SSF55073">
    <property type="entry name" value="Nucleotide cyclase"/>
    <property type="match status" value="1"/>
</dbReference>
<reference evidence="3 5" key="1">
    <citation type="submission" date="2018-04" db="EMBL/GenBank/DDBJ databases">
        <authorList>
            <person name="Go L.Y."/>
            <person name="Mitchell J.A."/>
        </authorList>
    </citation>
    <scope>NUCLEOTIDE SEQUENCE [LARGE SCALE GENOMIC DNA]</scope>
    <source>
        <strain evidence="3">ULC066bin1</strain>
    </source>
</reference>
<protein>
    <recommendedName>
        <fullName evidence="2">Guanylate cyclase domain-containing protein</fullName>
    </recommendedName>
</protein>
<proteinExistence type="inferred from homology"/>
<reference evidence="3 5" key="2">
    <citation type="submission" date="2018-06" db="EMBL/GenBank/DDBJ databases">
        <title>Metagenomic assembly of (sub)arctic Cyanobacteria and their associated microbiome from non-axenic cultures.</title>
        <authorList>
            <person name="Baurain D."/>
        </authorList>
    </citation>
    <scope>NUCLEOTIDE SEQUENCE [LARGE SCALE GENOMIC DNA]</scope>
    <source>
        <strain evidence="3">ULC066bin1</strain>
    </source>
</reference>
<dbReference type="Proteomes" id="UP000249467">
    <property type="component" value="Unassembled WGS sequence"/>
</dbReference>
<dbReference type="Pfam" id="PF19363">
    <property type="entry name" value="DUF5939"/>
    <property type="match status" value="1"/>
</dbReference>
<dbReference type="InterPro" id="IPR050697">
    <property type="entry name" value="Adenylyl/Guanylyl_Cyclase_3/4"/>
</dbReference>
<organism evidence="3 5">
    <name type="scientific">Pseudanabaena frigida</name>
    <dbReference type="NCBI Taxonomy" id="945775"/>
    <lineage>
        <taxon>Bacteria</taxon>
        <taxon>Bacillati</taxon>
        <taxon>Cyanobacteriota</taxon>
        <taxon>Cyanophyceae</taxon>
        <taxon>Pseudanabaenales</taxon>
        <taxon>Pseudanabaenaceae</taxon>
        <taxon>Pseudanabaena</taxon>
    </lineage>
</organism>
<dbReference type="PROSITE" id="PS50125">
    <property type="entry name" value="GUANYLATE_CYCLASE_2"/>
    <property type="match status" value="1"/>
</dbReference>
<comment type="similarity">
    <text evidence="1">Belongs to the adenylyl cyclase class-3 family.</text>
</comment>
<evidence type="ECO:0000313" key="5">
    <source>
        <dbReference type="Proteomes" id="UP000249467"/>
    </source>
</evidence>
<dbReference type="GO" id="GO:0006171">
    <property type="term" value="P:cAMP biosynthetic process"/>
    <property type="evidence" value="ECO:0007669"/>
    <property type="project" value="TreeGrafter"/>
</dbReference>
<dbReference type="CDD" id="cd07302">
    <property type="entry name" value="CHD"/>
    <property type="match status" value="1"/>
</dbReference>
<evidence type="ECO:0000313" key="3">
    <source>
        <dbReference type="EMBL" id="PZO39401.1"/>
    </source>
</evidence>
<evidence type="ECO:0000313" key="4">
    <source>
        <dbReference type="EMBL" id="PZO39421.1"/>
    </source>
</evidence>
<name>A0A2W4XVP9_9CYAN</name>
<dbReference type="InterPro" id="IPR001054">
    <property type="entry name" value="A/G_cyclase"/>
</dbReference>
<dbReference type="SMART" id="SM00044">
    <property type="entry name" value="CYCc"/>
    <property type="match status" value="1"/>
</dbReference>
<dbReference type="PANTHER" id="PTHR43081:SF19">
    <property type="entry name" value="PH-SENSITIVE ADENYLATE CYCLASE RV1264"/>
    <property type="match status" value="1"/>
</dbReference>
<dbReference type="InterPro" id="IPR045983">
    <property type="entry name" value="GUC-dom-containing_N"/>
</dbReference>
<comment type="caution">
    <text evidence="3">The sequence shown here is derived from an EMBL/GenBank/DDBJ whole genome shotgun (WGS) entry which is preliminary data.</text>
</comment>
<accession>A0A2W4XVP9</accession>
<feature type="domain" description="Guanylate cyclase" evidence="2">
    <location>
        <begin position="190"/>
        <end position="310"/>
    </location>
</feature>
<evidence type="ECO:0000256" key="1">
    <source>
        <dbReference type="ARBA" id="ARBA00005381"/>
    </source>
</evidence>
<dbReference type="GO" id="GO:0035556">
    <property type="term" value="P:intracellular signal transduction"/>
    <property type="evidence" value="ECO:0007669"/>
    <property type="project" value="InterPro"/>
</dbReference>
<dbReference type="EMBL" id="QBML01000018">
    <property type="protein sequence ID" value="PZO39421.1"/>
    <property type="molecule type" value="Genomic_DNA"/>
</dbReference>
<dbReference type="InterPro" id="IPR029787">
    <property type="entry name" value="Nucleotide_cyclase"/>
</dbReference>
<gene>
    <name evidence="3" type="ORF">DCF19_14160</name>
    <name evidence="4" type="ORF">DCF19_14280</name>
</gene>
<dbReference type="Pfam" id="PF00211">
    <property type="entry name" value="Guanylate_cyc"/>
    <property type="match status" value="1"/>
</dbReference>
<dbReference type="EMBL" id="QBML01000018">
    <property type="protein sequence ID" value="PZO39401.1"/>
    <property type="molecule type" value="Genomic_DNA"/>
</dbReference>